<dbReference type="GO" id="GO:0016757">
    <property type="term" value="F:glycosyltransferase activity"/>
    <property type="evidence" value="ECO:0007669"/>
    <property type="project" value="UniProtKB-KW"/>
</dbReference>
<dbReference type="Proteomes" id="UP001589797">
    <property type="component" value="Unassembled WGS sequence"/>
</dbReference>
<dbReference type="RefSeq" id="WP_382388425.1">
    <property type="nucleotide sequence ID" value="NZ_JBHLWI010000040.1"/>
</dbReference>
<dbReference type="Gene3D" id="3.90.550.10">
    <property type="entry name" value="Spore Coat Polysaccharide Biosynthesis Protein SpsA, Chain A"/>
    <property type="match status" value="1"/>
</dbReference>
<dbReference type="CDD" id="cd02511">
    <property type="entry name" value="Beta4Glucosyltransferase"/>
    <property type="match status" value="1"/>
</dbReference>
<evidence type="ECO:0000313" key="4">
    <source>
        <dbReference type="Proteomes" id="UP001589797"/>
    </source>
</evidence>
<evidence type="ECO:0000313" key="3">
    <source>
        <dbReference type="EMBL" id="MFC0263918.1"/>
    </source>
</evidence>
<evidence type="ECO:0000259" key="2">
    <source>
        <dbReference type="Pfam" id="PF00535"/>
    </source>
</evidence>
<accession>A0ABV6FVK8</accession>
<comment type="caution">
    <text evidence="3">The sequence shown here is derived from an EMBL/GenBank/DDBJ whole genome shotgun (WGS) entry which is preliminary data.</text>
</comment>
<dbReference type="PANTHER" id="PTHR43630:SF2">
    <property type="entry name" value="GLYCOSYLTRANSFERASE"/>
    <property type="match status" value="1"/>
</dbReference>
<feature type="domain" description="Glycosyltransferase 2-like" evidence="2">
    <location>
        <begin position="5"/>
        <end position="105"/>
    </location>
</feature>
<dbReference type="SUPFAM" id="SSF53448">
    <property type="entry name" value="Nucleotide-diphospho-sugar transferases"/>
    <property type="match status" value="1"/>
</dbReference>
<keyword evidence="3" id="KW-0808">Transferase</keyword>
<dbReference type="InterPro" id="IPR001173">
    <property type="entry name" value="Glyco_trans_2-like"/>
</dbReference>
<keyword evidence="4" id="KW-1185">Reference proteome</keyword>
<name>A0ABV6FVK8_9BACT</name>
<gene>
    <name evidence="3" type="ORF">ACFFIP_14590</name>
</gene>
<dbReference type="EMBL" id="JBHLWI010000040">
    <property type="protein sequence ID" value="MFC0263918.1"/>
    <property type="molecule type" value="Genomic_DNA"/>
</dbReference>
<comment type="similarity">
    <text evidence="1">Belongs to the glycosyltransferase 2 family. WaaE/KdtX subfamily.</text>
</comment>
<sequence>MEDITVIILTYNESKHIQRCIESVQNIAKEIFVVDSYSQDKTVQLAESLGAKVVQHPFDNQAKQFNWALENLPIQTAWVLRLDADEYITPELAQEMLLKVPQLSEEITGVILPFRRVFLGREIKRGTGGIKMLRLFRYRKAVCEQRWMDEHIQLLEGMSVEFDHDFADDNLNNLSWWTQKHVAYAHREAIDLLDMELGLLNNSAHQDISQLSEQAAAKRRKKLKYARQPLFWRAFAYFLYRYIFKLGFLEGKEGFLWHFLQGWWYRTLVDAKVWEIKRACGSDVEKIRAYIKEEYKIEL</sequence>
<evidence type="ECO:0000256" key="1">
    <source>
        <dbReference type="ARBA" id="ARBA00038494"/>
    </source>
</evidence>
<dbReference type="EC" id="2.4.-.-" evidence="3"/>
<reference evidence="3 4" key="1">
    <citation type="submission" date="2024-09" db="EMBL/GenBank/DDBJ databases">
        <authorList>
            <person name="Sun Q."/>
            <person name="Mori K."/>
        </authorList>
    </citation>
    <scope>NUCLEOTIDE SEQUENCE [LARGE SCALE GENOMIC DNA]</scope>
    <source>
        <strain evidence="3 4">CCM 7650</strain>
    </source>
</reference>
<dbReference type="Pfam" id="PF00535">
    <property type="entry name" value="Glycos_transf_2"/>
    <property type="match status" value="1"/>
</dbReference>
<proteinExistence type="inferred from homology"/>
<protein>
    <submittedName>
        <fullName evidence="3">Glycosyltransferase family 2 protein</fullName>
        <ecNumber evidence="3">2.4.-.-</ecNumber>
    </submittedName>
</protein>
<organism evidence="3 4">
    <name type="scientific">Fontibacter flavus</name>
    <dbReference type="NCBI Taxonomy" id="654838"/>
    <lineage>
        <taxon>Bacteria</taxon>
        <taxon>Pseudomonadati</taxon>
        <taxon>Bacteroidota</taxon>
        <taxon>Cytophagia</taxon>
        <taxon>Cytophagales</taxon>
        <taxon>Cyclobacteriaceae</taxon>
        <taxon>Fontibacter</taxon>
    </lineage>
</organism>
<dbReference type="InterPro" id="IPR029044">
    <property type="entry name" value="Nucleotide-diphossugar_trans"/>
</dbReference>
<keyword evidence="3" id="KW-0328">Glycosyltransferase</keyword>
<dbReference type="PANTHER" id="PTHR43630">
    <property type="entry name" value="POLY-BETA-1,6-N-ACETYL-D-GLUCOSAMINE SYNTHASE"/>
    <property type="match status" value="1"/>
</dbReference>